<evidence type="ECO:0000313" key="2">
    <source>
        <dbReference type="Proteomes" id="UP001153292"/>
    </source>
</evidence>
<name>A0ABN8B1P2_CHISP</name>
<dbReference type="PANTHER" id="PTHR36693:SF1">
    <property type="entry name" value="GH02722P"/>
    <property type="match status" value="1"/>
</dbReference>
<reference evidence="1" key="1">
    <citation type="submission" date="2021-12" db="EMBL/GenBank/DDBJ databases">
        <authorList>
            <person name="King R."/>
        </authorList>
    </citation>
    <scope>NUCLEOTIDE SEQUENCE</scope>
</reference>
<evidence type="ECO:0000313" key="1">
    <source>
        <dbReference type="EMBL" id="CAH0402868.1"/>
    </source>
</evidence>
<gene>
    <name evidence="1" type="ORF">CHILSU_LOCUS6119</name>
</gene>
<evidence type="ECO:0008006" key="3">
    <source>
        <dbReference type="Google" id="ProtNLM"/>
    </source>
</evidence>
<dbReference type="InterPro" id="IPR032072">
    <property type="entry name" value="DUF4807"/>
</dbReference>
<dbReference type="Proteomes" id="UP001153292">
    <property type="component" value="Chromosome 21"/>
</dbReference>
<dbReference type="PANTHER" id="PTHR36693">
    <property type="entry name" value="GH02722P"/>
    <property type="match status" value="1"/>
</dbReference>
<dbReference type="EMBL" id="OU963914">
    <property type="protein sequence ID" value="CAH0402868.1"/>
    <property type="molecule type" value="Genomic_DNA"/>
</dbReference>
<dbReference type="Pfam" id="PF16065">
    <property type="entry name" value="DUF4807"/>
    <property type="match status" value="1"/>
</dbReference>
<organism evidence="1 2">
    <name type="scientific">Chilo suppressalis</name>
    <name type="common">Asiatic rice borer moth</name>
    <dbReference type="NCBI Taxonomy" id="168631"/>
    <lineage>
        <taxon>Eukaryota</taxon>
        <taxon>Metazoa</taxon>
        <taxon>Ecdysozoa</taxon>
        <taxon>Arthropoda</taxon>
        <taxon>Hexapoda</taxon>
        <taxon>Insecta</taxon>
        <taxon>Pterygota</taxon>
        <taxon>Neoptera</taxon>
        <taxon>Endopterygota</taxon>
        <taxon>Lepidoptera</taxon>
        <taxon>Glossata</taxon>
        <taxon>Ditrysia</taxon>
        <taxon>Pyraloidea</taxon>
        <taxon>Crambidae</taxon>
        <taxon>Crambinae</taxon>
        <taxon>Chilo</taxon>
    </lineage>
</organism>
<keyword evidence="2" id="KW-1185">Reference proteome</keyword>
<accession>A0ABN8B1P2</accession>
<sequence length="253" mass="29036">MQIITKVRLYRSPFTICYISEENVLLPDVKSAEILGIKCGDSNEVQVNDKRDKRNKLKFAVSALFLQPFLKECLSSDVYRGNVLINLHKFCGFPKNGTVFLKLILEPPDRELIDYAWNERMLRVIWTRVEIENAFHWLSTLGGAYSALGDYFEHCAEEAGRISTRQYKLSKMLGDDALAARSKLYSALSFSQKGKLKLARHIVRNVAAFGRDTHDKRLIRMCQGVWAKLRYLRNLKKTQGKDLISCNGELVLK</sequence>
<proteinExistence type="predicted"/>
<protein>
    <recommendedName>
        <fullName evidence="3">Rubisco LSMT substrate-binding domain-containing protein</fullName>
    </recommendedName>
</protein>